<feature type="transmembrane region" description="Helical" evidence="8">
    <location>
        <begin position="371"/>
        <end position="395"/>
    </location>
</feature>
<protein>
    <submittedName>
        <fullName evidence="9">Dicarboxylate:amino acid:cation symporter DAACS family protein</fullName>
    </submittedName>
</protein>
<keyword evidence="3" id="KW-1003">Cell membrane</keyword>
<evidence type="ECO:0000256" key="2">
    <source>
        <dbReference type="ARBA" id="ARBA00022448"/>
    </source>
</evidence>
<evidence type="ECO:0000256" key="3">
    <source>
        <dbReference type="ARBA" id="ARBA00022475"/>
    </source>
</evidence>
<feature type="transmembrane region" description="Helical" evidence="8">
    <location>
        <begin position="345"/>
        <end position="365"/>
    </location>
</feature>
<reference evidence="9" key="2">
    <citation type="submission" date="2020-09" db="EMBL/GenBank/DDBJ databases">
        <authorList>
            <person name="Sun Q."/>
            <person name="Kim S."/>
        </authorList>
    </citation>
    <scope>NUCLEOTIDE SEQUENCE</scope>
    <source>
        <strain evidence="9">KCTC 32296</strain>
    </source>
</reference>
<evidence type="ECO:0000313" key="9">
    <source>
        <dbReference type="EMBL" id="GGZ40443.1"/>
    </source>
</evidence>
<reference evidence="9" key="1">
    <citation type="journal article" date="2014" name="Int. J. Syst. Evol. Microbiol.">
        <title>Complete genome sequence of Corynebacterium casei LMG S-19264T (=DSM 44701T), isolated from a smear-ripened cheese.</title>
        <authorList>
            <consortium name="US DOE Joint Genome Institute (JGI-PGF)"/>
            <person name="Walter F."/>
            <person name="Albersmeier A."/>
            <person name="Kalinowski J."/>
            <person name="Ruckert C."/>
        </authorList>
    </citation>
    <scope>NUCLEOTIDE SEQUENCE</scope>
    <source>
        <strain evidence="9">KCTC 32296</strain>
    </source>
</reference>
<dbReference type="GO" id="GO:0006835">
    <property type="term" value="P:dicarboxylic acid transport"/>
    <property type="evidence" value="ECO:0007669"/>
    <property type="project" value="TreeGrafter"/>
</dbReference>
<dbReference type="GO" id="GO:0005886">
    <property type="term" value="C:plasma membrane"/>
    <property type="evidence" value="ECO:0007669"/>
    <property type="project" value="UniProtKB-SubCell"/>
</dbReference>
<sequence>MFRWWFSIPLWGRVMLALVLGVITGYGLQHALIYWGLHIGIAPGEAKSVAAHWIKTYLGPFGDIFMRLLRMLIVPLIFTTLVAGVVALGDPKKLGTVGLKTIGLYLLMTVCANIVGLIFGNIFQPGQGISFDATEAAPLASDAPSLRERLLEVIPQNPVVALVEGDVLAIIFFAVIFGIGIILAGPSAKLAGDVFTAASEAMLKVTQIVMEFAPIGVFALIAYTVASQGLEAFKSILLLVACVYLALITYMIIVYFAIIKLWLRLPLGRFFKGVADAAAVGYSTASSNATLPVTIACTTQKLGVNRSIAGSTLPLGATINMDGTALYLGILAVFTARIFGYELTLSHYAMIVVTATISAIGAAGIPSASLFLAAVVLQTFGATPAQVALIVGFILPVDRIMDMARTTINVISDSVVALAVAKTEGELDEDIYYGRKSYEPSPDELDDFYRQN</sequence>
<evidence type="ECO:0000256" key="6">
    <source>
        <dbReference type="ARBA" id="ARBA00022989"/>
    </source>
</evidence>
<dbReference type="GO" id="GO:0015293">
    <property type="term" value="F:symporter activity"/>
    <property type="evidence" value="ECO:0007669"/>
    <property type="project" value="UniProtKB-KW"/>
</dbReference>
<gene>
    <name evidence="9" type="ORF">GCM10011273_28970</name>
</gene>
<proteinExistence type="predicted"/>
<feature type="transmembrane region" description="Helical" evidence="8">
    <location>
        <begin position="12"/>
        <end position="37"/>
    </location>
</feature>
<feature type="transmembrane region" description="Helical" evidence="8">
    <location>
        <begin position="68"/>
        <end position="90"/>
    </location>
</feature>
<keyword evidence="10" id="KW-1185">Reference proteome</keyword>
<dbReference type="InterPro" id="IPR036458">
    <property type="entry name" value="Na:dicarbo_symporter_sf"/>
</dbReference>
<evidence type="ECO:0000256" key="8">
    <source>
        <dbReference type="SAM" id="Phobius"/>
    </source>
</evidence>
<feature type="transmembrane region" description="Helical" evidence="8">
    <location>
        <begin position="102"/>
        <end position="123"/>
    </location>
</feature>
<feature type="transmembrane region" description="Helical" evidence="8">
    <location>
        <begin position="236"/>
        <end position="263"/>
    </location>
</feature>
<dbReference type="PANTHER" id="PTHR42865:SF7">
    <property type="entry name" value="PROTON_GLUTAMATE-ASPARTATE SYMPORTER"/>
    <property type="match status" value="1"/>
</dbReference>
<evidence type="ECO:0000313" key="10">
    <source>
        <dbReference type="Proteomes" id="UP000662572"/>
    </source>
</evidence>
<dbReference type="InterPro" id="IPR018107">
    <property type="entry name" value="Na-dicarboxylate_symporter_CS"/>
</dbReference>
<dbReference type="SUPFAM" id="SSF118215">
    <property type="entry name" value="Proton glutamate symport protein"/>
    <property type="match status" value="1"/>
</dbReference>
<dbReference type="PRINTS" id="PR00173">
    <property type="entry name" value="EDTRNSPORT"/>
</dbReference>
<keyword evidence="2" id="KW-0813">Transport</keyword>
<keyword evidence="4 8" id="KW-0812">Transmembrane</keyword>
<accession>A0A918QBK9</accession>
<feature type="transmembrane region" description="Helical" evidence="8">
    <location>
        <begin position="208"/>
        <end position="230"/>
    </location>
</feature>
<dbReference type="AlphaFoldDB" id="A0A918QBK9"/>
<evidence type="ECO:0000256" key="7">
    <source>
        <dbReference type="ARBA" id="ARBA00023136"/>
    </source>
</evidence>
<comment type="subcellular location">
    <subcellularLocation>
        <location evidence="1">Cell membrane</location>
        <topology evidence="1">Multi-pass membrane protein</topology>
    </subcellularLocation>
</comment>
<feature type="transmembrane region" description="Helical" evidence="8">
    <location>
        <begin position="167"/>
        <end position="188"/>
    </location>
</feature>
<evidence type="ECO:0000256" key="5">
    <source>
        <dbReference type="ARBA" id="ARBA00022847"/>
    </source>
</evidence>
<name>A0A918QBK9_9CAUL</name>
<organism evidence="9 10">
    <name type="scientific">Asticcacaulis endophyticus</name>
    <dbReference type="NCBI Taxonomy" id="1395890"/>
    <lineage>
        <taxon>Bacteria</taxon>
        <taxon>Pseudomonadati</taxon>
        <taxon>Pseudomonadota</taxon>
        <taxon>Alphaproteobacteria</taxon>
        <taxon>Caulobacterales</taxon>
        <taxon>Caulobacteraceae</taxon>
        <taxon>Asticcacaulis</taxon>
    </lineage>
</organism>
<comment type="caution">
    <text evidence="9">The sequence shown here is derived from an EMBL/GenBank/DDBJ whole genome shotgun (WGS) entry which is preliminary data.</text>
</comment>
<evidence type="ECO:0000256" key="1">
    <source>
        <dbReference type="ARBA" id="ARBA00004651"/>
    </source>
</evidence>
<dbReference type="Pfam" id="PF00375">
    <property type="entry name" value="SDF"/>
    <property type="match status" value="1"/>
</dbReference>
<keyword evidence="6 8" id="KW-1133">Transmembrane helix</keyword>
<dbReference type="PANTHER" id="PTHR42865">
    <property type="entry name" value="PROTON/GLUTAMATE-ASPARTATE SYMPORTER"/>
    <property type="match status" value="1"/>
</dbReference>
<dbReference type="EMBL" id="BMZB01000004">
    <property type="protein sequence ID" value="GGZ40443.1"/>
    <property type="molecule type" value="Genomic_DNA"/>
</dbReference>
<keyword evidence="7 8" id="KW-0472">Membrane</keyword>
<dbReference type="InterPro" id="IPR001991">
    <property type="entry name" value="Na-dicarboxylate_symporter"/>
</dbReference>
<dbReference type="RefSeq" id="WP_189487794.1">
    <property type="nucleotide sequence ID" value="NZ_BMZB01000004.1"/>
</dbReference>
<keyword evidence="5" id="KW-0769">Symport</keyword>
<dbReference type="Proteomes" id="UP000662572">
    <property type="component" value="Unassembled WGS sequence"/>
</dbReference>
<dbReference type="PROSITE" id="PS00713">
    <property type="entry name" value="NA_DICARBOXYL_SYMP_1"/>
    <property type="match status" value="1"/>
</dbReference>
<evidence type="ECO:0000256" key="4">
    <source>
        <dbReference type="ARBA" id="ARBA00022692"/>
    </source>
</evidence>
<dbReference type="Gene3D" id="1.10.3860.10">
    <property type="entry name" value="Sodium:dicarboxylate symporter"/>
    <property type="match status" value="1"/>
</dbReference>